<evidence type="ECO:0000313" key="2">
    <source>
        <dbReference type="Proteomes" id="UP000276133"/>
    </source>
</evidence>
<comment type="caution">
    <text evidence="1">The sequence shown here is derived from an EMBL/GenBank/DDBJ whole genome shotgun (WGS) entry which is preliminary data.</text>
</comment>
<sequence>MNSQMPLRVSLFLDDCSMDMVIRAMRALFIVSELDSSSSLHTELVVLAFVFAFTTTVCQIRQINTIKPKIDKEKKDRWMDGQRCMTRVICALIVAATHKRFLCCVVLS</sequence>
<accession>A0A3M7SMF5</accession>
<evidence type="ECO:0000313" key="1">
    <source>
        <dbReference type="EMBL" id="RNA36906.1"/>
    </source>
</evidence>
<reference evidence="1 2" key="1">
    <citation type="journal article" date="2018" name="Sci. Rep.">
        <title>Genomic signatures of local adaptation to the degree of environmental predictability in rotifers.</title>
        <authorList>
            <person name="Franch-Gras L."/>
            <person name="Hahn C."/>
            <person name="Garcia-Roger E.M."/>
            <person name="Carmona M.J."/>
            <person name="Serra M."/>
            <person name="Gomez A."/>
        </authorList>
    </citation>
    <scope>NUCLEOTIDE SEQUENCE [LARGE SCALE GENOMIC DNA]</scope>
    <source>
        <strain evidence="1">HYR1</strain>
    </source>
</reference>
<gene>
    <name evidence="1" type="ORF">BpHYR1_025538</name>
</gene>
<keyword evidence="2" id="KW-1185">Reference proteome</keyword>
<dbReference type="Proteomes" id="UP000276133">
    <property type="component" value="Unassembled WGS sequence"/>
</dbReference>
<proteinExistence type="predicted"/>
<name>A0A3M7SMF5_BRAPC</name>
<dbReference type="AlphaFoldDB" id="A0A3M7SMF5"/>
<dbReference type="EMBL" id="REGN01001112">
    <property type="protein sequence ID" value="RNA36906.1"/>
    <property type="molecule type" value="Genomic_DNA"/>
</dbReference>
<protein>
    <submittedName>
        <fullName evidence="1">Uncharacterized protein</fullName>
    </submittedName>
</protein>
<organism evidence="1 2">
    <name type="scientific">Brachionus plicatilis</name>
    <name type="common">Marine rotifer</name>
    <name type="synonym">Brachionus muelleri</name>
    <dbReference type="NCBI Taxonomy" id="10195"/>
    <lineage>
        <taxon>Eukaryota</taxon>
        <taxon>Metazoa</taxon>
        <taxon>Spiralia</taxon>
        <taxon>Gnathifera</taxon>
        <taxon>Rotifera</taxon>
        <taxon>Eurotatoria</taxon>
        <taxon>Monogononta</taxon>
        <taxon>Pseudotrocha</taxon>
        <taxon>Ploima</taxon>
        <taxon>Brachionidae</taxon>
        <taxon>Brachionus</taxon>
    </lineage>
</organism>